<gene>
    <name evidence="2" type="ORF">EVAR_49110_1</name>
</gene>
<dbReference type="EMBL" id="BGZK01001306">
    <property type="protein sequence ID" value="GBP76822.1"/>
    <property type="molecule type" value="Genomic_DNA"/>
</dbReference>
<sequence length="363" mass="41810">MDNYKVLNIRGWRWGGHGSYDRGLGLCRTLFELEPVLTDPRPVTPLIEGSTALSGARARDANSTRSDSCGWIYNTQSTAWTCFPHEQMSRARLSRTIHVPNDAKLSCVESESKPHIETSEYDGAGVIFESFRRNDDSDDAGREGGVLRLSPIIEAKQPIEQAGFRKEYSNVDHIHIIEMIIEKYQELQRPFYITFIDYQKTFDSVKHLRRIKFETLGSAFHIERGIRQGDPLSPTIFIAILESIMNGLDWSKTGLHIKGAYLSHLRFADDLVLLSETVNEMQSMIESTKSEYEMRMPDKRWTTRVTQWRGPPGKMRRRGRPLTRWEEDLKRSAGSDWYSIAQDRQKWTSLEEAFTQTGILVEQ</sequence>
<dbReference type="SUPFAM" id="SSF56672">
    <property type="entry name" value="DNA/RNA polymerases"/>
    <property type="match status" value="1"/>
</dbReference>
<reference evidence="2 3" key="1">
    <citation type="journal article" date="2019" name="Commun. Biol.">
        <title>The bagworm genome reveals a unique fibroin gene that provides high tensile strength.</title>
        <authorList>
            <person name="Kono N."/>
            <person name="Nakamura H."/>
            <person name="Ohtoshi R."/>
            <person name="Tomita M."/>
            <person name="Numata K."/>
            <person name="Arakawa K."/>
        </authorList>
    </citation>
    <scope>NUCLEOTIDE SEQUENCE [LARGE SCALE GENOMIC DNA]</scope>
</reference>
<name>A0A4C1YPK7_EUMVA</name>
<dbReference type="Pfam" id="PF00078">
    <property type="entry name" value="RVT_1"/>
    <property type="match status" value="1"/>
</dbReference>
<dbReference type="InterPro" id="IPR000477">
    <property type="entry name" value="RT_dom"/>
</dbReference>
<dbReference type="Proteomes" id="UP000299102">
    <property type="component" value="Unassembled WGS sequence"/>
</dbReference>
<protein>
    <submittedName>
        <fullName evidence="2">Retrovirus-related Pol polyprotein from type-1 retrotransposable element R2</fullName>
    </submittedName>
</protein>
<proteinExistence type="predicted"/>
<dbReference type="PANTHER" id="PTHR47027">
    <property type="entry name" value="REVERSE TRANSCRIPTASE DOMAIN-CONTAINING PROTEIN"/>
    <property type="match status" value="1"/>
</dbReference>
<organism evidence="2 3">
    <name type="scientific">Eumeta variegata</name>
    <name type="common">Bagworm moth</name>
    <name type="synonym">Eumeta japonica</name>
    <dbReference type="NCBI Taxonomy" id="151549"/>
    <lineage>
        <taxon>Eukaryota</taxon>
        <taxon>Metazoa</taxon>
        <taxon>Ecdysozoa</taxon>
        <taxon>Arthropoda</taxon>
        <taxon>Hexapoda</taxon>
        <taxon>Insecta</taxon>
        <taxon>Pterygota</taxon>
        <taxon>Neoptera</taxon>
        <taxon>Endopterygota</taxon>
        <taxon>Lepidoptera</taxon>
        <taxon>Glossata</taxon>
        <taxon>Ditrysia</taxon>
        <taxon>Tineoidea</taxon>
        <taxon>Psychidae</taxon>
        <taxon>Oiketicinae</taxon>
        <taxon>Eumeta</taxon>
    </lineage>
</organism>
<evidence type="ECO:0000313" key="2">
    <source>
        <dbReference type="EMBL" id="GBP76822.1"/>
    </source>
</evidence>
<dbReference type="OrthoDB" id="410104at2759"/>
<dbReference type="InterPro" id="IPR043502">
    <property type="entry name" value="DNA/RNA_pol_sf"/>
</dbReference>
<comment type="caution">
    <text evidence="2">The sequence shown here is derived from an EMBL/GenBank/DDBJ whole genome shotgun (WGS) entry which is preliminary data.</text>
</comment>
<dbReference type="STRING" id="151549.A0A4C1YPK7"/>
<evidence type="ECO:0000259" key="1">
    <source>
        <dbReference type="Pfam" id="PF00078"/>
    </source>
</evidence>
<dbReference type="AlphaFoldDB" id="A0A4C1YPK7"/>
<dbReference type="PANTHER" id="PTHR47027:SF20">
    <property type="entry name" value="REVERSE TRANSCRIPTASE-LIKE PROTEIN WITH RNA-DIRECTED DNA POLYMERASE DOMAIN"/>
    <property type="match status" value="1"/>
</dbReference>
<dbReference type="GO" id="GO:0071897">
    <property type="term" value="P:DNA biosynthetic process"/>
    <property type="evidence" value="ECO:0007669"/>
    <property type="project" value="UniProtKB-ARBA"/>
</dbReference>
<feature type="domain" description="Reverse transcriptase" evidence="1">
    <location>
        <begin position="148"/>
        <end position="290"/>
    </location>
</feature>
<accession>A0A4C1YPK7</accession>
<evidence type="ECO:0000313" key="3">
    <source>
        <dbReference type="Proteomes" id="UP000299102"/>
    </source>
</evidence>
<keyword evidence="3" id="KW-1185">Reference proteome</keyword>